<dbReference type="Gene3D" id="4.10.280.10">
    <property type="entry name" value="Helix-loop-helix DNA-binding domain"/>
    <property type="match status" value="1"/>
</dbReference>
<dbReference type="GO" id="GO:0046983">
    <property type="term" value="F:protein dimerization activity"/>
    <property type="evidence" value="ECO:0007669"/>
    <property type="project" value="InterPro"/>
</dbReference>
<sequence length="201" mass="22955">MRTTTRMDTDDSNSVCWSSASESKTQIITRSKVNCNKSNNCSRRIQYQEYPTFLHDFELTDSSSVSDDTSSINGNSKTSLGSNAHRRRRKQALNAREKNLRRLESNERERMRMHSLNEAFQSLREVIPHVKKERRLSKIETLTLAKNYIVALMEKICDIQGNSYPTSSESTSSPGENECFTPDDEQHKLSDSSSEANNFTS</sequence>
<dbReference type="InterPro" id="IPR036638">
    <property type="entry name" value="HLH_DNA-bd_sf"/>
</dbReference>
<dbReference type="PANTHER" id="PTHR19290">
    <property type="entry name" value="BASIC HELIX-LOOP-HELIX PROTEIN NEUROGENIN-RELATED"/>
    <property type="match status" value="1"/>
</dbReference>
<feature type="region of interest" description="Disordered" evidence="1">
    <location>
        <begin position="163"/>
        <end position="201"/>
    </location>
</feature>
<dbReference type="SUPFAM" id="SSF47459">
    <property type="entry name" value="HLH, helix-loop-helix DNA-binding domain"/>
    <property type="match status" value="1"/>
</dbReference>
<dbReference type="GO" id="GO:0000981">
    <property type="term" value="F:DNA-binding transcription factor activity, RNA polymerase II-specific"/>
    <property type="evidence" value="ECO:0007669"/>
    <property type="project" value="TreeGrafter"/>
</dbReference>
<dbReference type="GO" id="GO:0005634">
    <property type="term" value="C:nucleus"/>
    <property type="evidence" value="ECO:0007669"/>
    <property type="project" value="TreeGrafter"/>
</dbReference>
<feature type="compositionally biased region" description="Polar residues" evidence="1">
    <location>
        <begin position="191"/>
        <end position="201"/>
    </location>
</feature>
<dbReference type="InterPro" id="IPR011598">
    <property type="entry name" value="bHLH_dom"/>
</dbReference>
<evidence type="ECO:0000256" key="1">
    <source>
        <dbReference type="SAM" id="MobiDB-lite"/>
    </source>
</evidence>
<evidence type="ECO:0000313" key="3">
    <source>
        <dbReference type="EMBL" id="KAK7593049.1"/>
    </source>
</evidence>
<dbReference type="GO" id="GO:0045944">
    <property type="term" value="P:positive regulation of transcription by RNA polymerase II"/>
    <property type="evidence" value="ECO:0007669"/>
    <property type="project" value="TreeGrafter"/>
</dbReference>
<feature type="compositionally biased region" description="Polar residues" evidence="1">
    <location>
        <begin position="72"/>
        <end position="82"/>
    </location>
</feature>
<dbReference type="Pfam" id="PF00010">
    <property type="entry name" value="HLH"/>
    <property type="match status" value="1"/>
</dbReference>
<dbReference type="AlphaFoldDB" id="A0AAN9Y4H6"/>
<dbReference type="EMBL" id="JBBCAQ010000020">
    <property type="protein sequence ID" value="KAK7593049.1"/>
    <property type="molecule type" value="Genomic_DNA"/>
</dbReference>
<proteinExistence type="predicted"/>
<evidence type="ECO:0000313" key="4">
    <source>
        <dbReference type="Proteomes" id="UP001367676"/>
    </source>
</evidence>
<dbReference type="GO" id="GO:0007423">
    <property type="term" value="P:sensory organ development"/>
    <property type="evidence" value="ECO:0007669"/>
    <property type="project" value="TreeGrafter"/>
</dbReference>
<dbReference type="GO" id="GO:0070888">
    <property type="term" value="F:E-box binding"/>
    <property type="evidence" value="ECO:0007669"/>
    <property type="project" value="TreeGrafter"/>
</dbReference>
<accession>A0AAN9Y4H6</accession>
<protein>
    <recommendedName>
        <fullName evidence="2">BHLH domain-containing protein</fullName>
    </recommendedName>
</protein>
<dbReference type="InterPro" id="IPR050359">
    <property type="entry name" value="bHLH_transcription_factors"/>
</dbReference>
<dbReference type="PROSITE" id="PS50888">
    <property type="entry name" value="BHLH"/>
    <property type="match status" value="1"/>
</dbReference>
<evidence type="ECO:0000259" key="2">
    <source>
        <dbReference type="PROSITE" id="PS50888"/>
    </source>
</evidence>
<dbReference type="PANTHER" id="PTHR19290:SF167">
    <property type="entry name" value="PROTEIN DIMMED"/>
    <property type="match status" value="1"/>
</dbReference>
<name>A0AAN9Y4H6_9HEMI</name>
<gene>
    <name evidence="3" type="ORF">V9T40_007801</name>
</gene>
<reference evidence="3 4" key="1">
    <citation type="submission" date="2024-03" db="EMBL/GenBank/DDBJ databases">
        <title>Adaptation during the transition from Ophiocordyceps entomopathogen to insect associate is accompanied by gene loss and intensified selection.</title>
        <authorList>
            <person name="Ward C.M."/>
            <person name="Onetto C.A."/>
            <person name="Borneman A.R."/>
        </authorList>
    </citation>
    <scope>NUCLEOTIDE SEQUENCE [LARGE SCALE GENOMIC DNA]</scope>
    <source>
        <strain evidence="3">AWRI1</strain>
        <tissue evidence="3">Single Adult Female</tissue>
    </source>
</reference>
<feature type="compositionally biased region" description="Low complexity" evidence="1">
    <location>
        <begin position="163"/>
        <end position="177"/>
    </location>
</feature>
<comment type="caution">
    <text evidence="3">The sequence shown here is derived from an EMBL/GenBank/DDBJ whole genome shotgun (WGS) entry which is preliminary data.</text>
</comment>
<feature type="domain" description="BHLH" evidence="2">
    <location>
        <begin position="100"/>
        <end position="152"/>
    </location>
</feature>
<organism evidence="3 4">
    <name type="scientific">Parthenolecanium corni</name>
    <dbReference type="NCBI Taxonomy" id="536013"/>
    <lineage>
        <taxon>Eukaryota</taxon>
        <taxon>Metazoa</taxon>
        <taxon>Ecdysozoa</taxon>
        <taxon>Arthropoda</taxon>
        <taxon>Hexapoda</taxon>
        <taxon>Insecta</taxon>
        <taxon>Pterygota</taxon>
        <taxon>Neoptera</taxon>
        <taxon>Paraneoptera</taxon>
        <taxon>Hemiptera</taxon>
        <taxon>Sternorrhyncha</taxon>
        <taxon>Coccoidea</taxon>
        <taxon>Coccidae</taxon>
        <taxon>Parthenolecanium</taxon>
    </lineage>
</organism>
<dbReference type="Proteomes" id="UP001367676">
    <property type="component" value="Unassembled WGS sequence"/>
</dbReference>
<dbReference type="GO" id="GO:0061564">
    <property type="term" value="P:axon development"/>
    <property type="evidence" value="ECO:0007669"/>
    <property type="project" value="TreeGrafter"/>
</dbReference>
<feature type="region of interest" description="Disordered" evidence="1">
    <location>
        <begin position="63"/>
        <end position="91"/>
    </location>
</feature>
<dbReference type="SMART" id="SM00353">
    <property type="entry name" value="HLH"/>
    <property type="match status" value="1"/>
</dbReference>
<keyword evidence="4" id="KW-1185">Reference proteome</keyword>